<reference evidence="2" key="1">
    <citation type="journal article" date="2019" name="Int. J. Syst. Evol. Microbiol.">
        <title>The Global Catalogue of Microorganisms (GCM) 10K type strain sequencing project: providing services to taxonomists for standard genome sequencing and annotation.</title>
        <authorList>
            <consortium name="The Broad Institute Genomics Platform"/>
            <consortium name="The Broad Institute Genome Sequencing Center for Infectious Disease"/>
            <person name="Wu L."/>
            <person name="Ma J."/>
        </authorList>
    </citation>
    <scope>NUCLEOTIDE SEQUENCE [LARGE SCALE GENOMIC DNA]</scope>
    <source>
        <strain evidence="2">CECT 8289</strain>
    </source>
</reference>
<comment type="caution">
    <text evidence="1">The sequence shown here is derived from an EMBL/GenBank/DDBJ whole genome shotgun (WGS) entry which is preliminary data.</text>
</comment>
<sequence>MNVSDSKQLIAADLETLALLLNTYGIGKNINVVYDASANCKNDSTDDFYKYSLEELNFDISSMSHTIPTEAILLTVSISLHIEGRYIDKASLFNPLNNLQVDIICRGSKNEINDLVSAWHLDRHEAINQGGIEEGENKFFHPMYHLTFGGKNMWAFGMDNFGSSLIYPSPRLVHLPLDAALAIDFVIRNFIPLEERFGLMNDNEYKRIISNSQLRIWRPFLQGMLEHWNYLDPYLNKEGANTNTTLYLPNLVLQ</sequence>
<dbReference type="Proteomes" id="UP001595907">
    <property type="component" value="Unassembled WGS sequence"/>
</dbReference>
<evidence type="ECO:0000313" key="2">
    <source>
        <dbReference type="Proteomes" id="UP001595907"/>
    </source>
</evidence>
<protein>
    <submittedName>
        <fullName evidence="1">Uncharacterized protein</fullName>
    </submittedName>
</protein>
<dbReference type="EMBL" id="JBHSCZ010000002">
    <property type="protein sequence ID" value="MFC4263022.1"/>
    <property type="molecule type" value="Genomic_DNA"/>
</dbReference>
<dbReference type="RefSeq" id="WP_379709055.1">
    <property type="nucleotide sequence ID" value="NZ_JBHSCZ010000002.1"/>
</dbReference>
<name>A0ABV8QRY3_9BACT</name>
<accession>A0ABV8QRY3</accession>
<evidence type="ECO:0000313" key="1">
    <source>
        <dbReference type="EMBL" id="MFC4263022.1"/>
    </source>
</evidence>
<keyword evidence="2" id="KW-1185">Reference proteome</keyword>
<proteinExistence type="predicted"/>
<gene>
    <name evidence="1" type="ORF">ACFOWM_09045</name>
</gene>
<organism evidence="1 2">
    <name type="scientific">Ferruginibacter yonginensis</name>
    <dbReference type="NCBI Taxonomy" id="1310416"/>
    <lineage>
        <taxon>Bacteria</taxon>
        <taxon>Pseudomonadati</taxon>
        <taxon>Bacteroidota</taxon>
        <taxon>Chitinophagia</taxon>
        <taxon>Chitinophagales</taxon>
        <taxon>Chitinophagaceae</taxon>
        <taxon>Ferruginibacter</taxon>
    </lineage>
</organism>